<evidence type="ECO:0000256" key="1">
    <source>
        <dbReference type="SAM" id="MobiDB-lite"/>
    </source>
</evidence>
<protein>
    <submittedName>
        <fullName evidence="2">Uncharacterized protein</fullName>
    </submittedName>
</protein>
<feature type="compositionally biased region" description="Polar residues" evidence="1">
    <location>
        <begin position="206"/>
        <end position="219"/>
    </location>
</feature>
<dbReference type="Proteomes" id="UP000612282">
    <property type="component" value="Unassembled WGS sequence"/>
</dbReference>
<sequence>MTGKPSTTRNEESTTKGKRKRAPRNVENPAFDAFARRILRSYGKRVAAGDVEALASLTELAAELDAVVRLAVAGLRAKPYSYSWSEIAFRLGTSRQAAQQRYGERSDRNALDSRLLEAGLGVTVATLVEVFADHDIGSPAASCCPGCGFRYPDNVFECPTNATVRPLLYRRRGEDETAVARLTPDQRAYLHNPTSRRPRGIKVRQAATTSPSPNRNTATPLFPIHGEDPAL</sequence>
<reference evidence="2 3" key="1">
    <citation type="submission" date="2021-01" db="EMBL/GenBank/DDBJ databases">
        <title>Whole genome shotgun sequence of Actinoplanes couchii NBRC 106145.</title>
        <authorList>
            <person name="Komaki H."/>
            <person name="Tamura T."/>
        </authorList>
    </citation>
    <scope>NUCLEOTIDE SEQUENCE [LARGE SCALE GENOMIC DNA]</scope>
    <source>
        <strain evidence="2 3">NBRC 106145</strain>
    </source>
</reference>
<name>A0ABQ3X3P4_9ACTN</name>
<accession>A0ABQ3X3P4</accession>
<keyword evidence="3" id="KW-1185">Reference proteome</keyword>
<evidence type="ECO:0000313" key="2">
    <source>
        <dbReference type="EMBL" id="GID53025.1"/>
    </source>
</evidence>
<organism evidence="2 3">
    <name type="scientific">Actinoplanes couchii</name>
    <dbReference type="NCBI Taxonomy" id="403638"/>
    <lineage>
        <taxon>Bacteria</taxon>
        <taxon>Bacillati</taxon>
        <taxon>Actinomycetota</taxon>
        <taxon>Actinomycetes</taxon>
        <taxon>Micromonosporales</taxon>
        <taxon>Micromonosporaceae</taxon>
        <taxon>Actinoplanes</taxon>
    </lineage>
</organism>
<comment type="caution">
    <text evidence="2">The sequence shown here is derived from an EMBL/GenBank/DDBJ whole genome shotgun (WGS) entry which is preliminary data.</text>
</comment>
<proteinExistence type="predicted"/>
<gene>
    <name evidence="2" type="ORF">Aco03nite_014290</name>
</gene>
<dbReference type="EMBL" id="BOMG01000026">
    <property type="protein sequence ID" value="GID53025.1"/>
    <property type="molecule type" value="Genomic_DNA"/>
</dbReference>
<dbReference type="RefSeq" id="WP_373872583.1">
    <property type="nucleotide sequence ID" value="NZ_BAAAQE010000076.1"/>
</dbReference>
<feature type="region of interest" description="Disordered" evidence="1">
    <location>
        <begin position="1"/>
        <end position="26"/>
    </location>
</feature>
<evidence type="ECO:0000313" key="3">
    <source>
        <dbReference type="Proteomes" id="UP000612282"/>
    </source>
</evidence>
<feature type="region of interest" description="Disordered" evidence="1">
    <location>
        <begin position="187"/>
        <end position="231"/>
    </location>
</feature>